<name>A0A2P2NSD3_RHIMU</name>
<sequence length="13" mass="1424">MITRILGVSICAF</sequence>
<dbReference type="EMBL" id="GGEC01064912">
    <property type="protein sequence ID" value="MBX45396.1"/>
    <property type="molecule type" value="Transcribed_RNA"/>
</dbReference>
<proteinExistence type="predicted"/>
<evidence type="ECO:0000313" key="1">
    <source>
        <dbReference type="EMBL" id="MBX45396.1"/>
    </source>
</evidence>
<organism evidence="1">
    <name type="scientific">Rhizophora mucronata</name>
    <name type="common">Asiatic mangrove</name>
    <dbReference type="NCBI Taxonomy" id="61149"/>
    <lineage>
        <taxon>Eukaryota</taxon>
        <taxon>Viridiplantae</taxon>
        <taxon>Streptophyta</taxon>
        <taxon>Embryophyta</taxon>
        <taxon>Tracheophyta</taxon>
        <taxon>Spermatophyta</taxon>
        <taxon>Magnoliopsida</taxon>
        <taxon>eudicotyledons</taxon>
        <taxon>Gunneridae</taxon>
        <taxon>Pentapetalae</taxon>
        <taxon>rosids</taxon>
        <taxon>fabids</taxon>
        <taxon>Malpighiales</taxon>
        <taxon>Rhizophoraceae</taxon>
        <taxon>Rhizophora</taxon>
    </lineage>
</organism>
<accession>A0A2P2NSD3</accession>
<protein>
    <submittedName>
        <fullName evidence="1">Uncharacterized protein</fullName>
    </submittedName>
</protein>
<reference evidence="1" key="1">
    <citation type="submission" date="2018-02" db="EMBL/GenBank/DDBJ databases">
        <title>Rhizophora mucronata_Transcriptome.</title>
        <authorList>
            <person name="Meera S.P."/>
            <person name="Sreeshan A."/>
            <person name="Augustine A."/>
        </authorList>
    </citation>
    <scope>NUCLEOTIDE SEQUENCE</scope>
    <source>
        <tissue evidence="1">Leaf</tissue>
    </source>
</reference>